<dbReference type="InterPro" id="IPR011009">
    <property type="entry name" value="Kinase-like_dom_sf"/>
</dbReference>
<evidence type="ECO:0000256" key="11">
    <source>
        <dbReference type="ARBA" id="ARBA00047899"/>
    </source>
</evidence>
<proteinExistence type="inferred from homology"/>
<dbReference type="GeneTree" id="ENSGT00940000154621"/>
<evidence type="ECO:0000256" key="4">
    <source>
        <dbReference type="ARBA" id="ARBA00022490"/>
    </source>
</evidence>
<evidence type="ECO:0000256" key="2">
    <source>
        <dbReference type="ARBA" id="ARBA00008874"/>
    </source>
</evidence>
<comment type="catalytic activity">
    <reaction evidence="12">
        <text>L-seryl-[protein] + ATP = O-phospho-L-seryl-[protein] + ADP + H(+)</text>
        <dbReference type="Rhea" id="RHEA:17989"/>
        <dbReference type="Rhea" id="RHEA-COMP:9863"/>
        <dbReference type="Rhea" id="RHEA-COMP:11604"/>
        <dbReference type="ChEBI" id="CHEBI:15378"/>
        <dbReference type="ChEBI" id="CHEBI:29999"/>
        <dbReference type="ChEBI" id="CHEBI:30616"/>
        <dbReference type="ChEBI" id="CHEBI:83421"/>
        <dbReference type="ChEBI" id="CHEBI:456216"/>
        <dbReference type="EC" id="2.7.11.1"/>
    </reaction>
</comment>
<dbReference type="FunFam" id="1.10.510.10:FF:000068">
    <property type="entry name" value="STE20/SPS1-related proline-alanine-rich protein kinase"/>
    <property type="match status" value="1"/>
</dbReference>
<keyword evidence="9" id="KW-0418">Kinase</keyword>
<keyword evidence="7" id="KW-0808">Transferase</keyword>
<evidence type="ECO:0000313" key="16">
    <source>
        <dbReference type="Ensembl" id="ENSOSIP00000046263.1"/>
    </source>
</evidence>
<dbReference type="InterPro" id="IPR017441">
    <property type="entry name" value="Protein_kinase_ATP_BS"/>
</dbReference>
<dbReference type="Ensembl" id="ENSOSIT00000048633.1">
    <property type="protein sequence ID" value="ENSOSIP00000046263.1"/>
    <property type="gene ID" value="ENSOSIG00000021891.1"/>
</dbReference>
<evidence type="ECO:0000256" key="5">
    <source>
        <dbReference type="ARBA" id="ARBA00022527"/>
    </source>
</evidence>
<dbReference type="SMART" id="SM00220">
    <property type="entry name" value="S_TKc"/>
    <property type="match status" value="1"/>
</dbReference>
<feature type="domain" description="Protein kinase" evidence="15">
    <location>
        <begin position="29"/>
        <end position="302"/>
    </location>
</feature>
<keyword evidence="5" id="KW-0723">Serine/threonine-protein kinase</keyword>
<dbReference type="SUPFAM" id="SSF56112">
    <property type="entry name" value="Protein kinase-like (PK-like)"/>
    <property type="match status" value="1"/>
</dbReference>
<evidence type="ECO:0000259" key="15">
    <source>
        <dbReference type="PROSITE" id="PS50011"/>
    </source>
</evidence>
<dbReference type="PANTHER" id="PTHR48012:SF14">
    <property type="entry name" value="STE20_SPS1-RELATED PROLINE-ALANINE-RICH PROTEIN KINASE"/>
    <property type="match status" value="1"/>
</dbReference>
<reference evidence="16" key="2">
    <citation type="submission" date="2025-09" db="UniProtKB">
        <authorList>
            <consortium name="Ensembl"/>
        </authorList>
    </citation>
    <scope>IDENTIFICATION</scope>
</reference>
<evidence type="ECO:0000256" key="6">
    <source>
        <dbReference type="ARBA" id="ARBA00022553"/>
    </source>
</evidence>
<dbReference type="InterPro" id="IPR024678">
    <property type="entry name" value="Kinase_OSR1/WNK_CCT"/>
</dbReference>
<evidence type="ECO:0000256" key="1">
    <source>
        <dbReference type="ARBA" id="ARBA00004496"/>
    </source>
</evidence>
<dbReference type="GO" id="GO:0010820">
    <property type="term" value="P:positive regulation of T cell chemotaxis"/>
    <property type="evidence" value="ECO:0007669"/>
    <property type="project" value="TreeGrafter"/>
</dbReference>
<evidence type="ECO:0000256" key="12">
    <source>
        <dbReference type="ARBA" id="ARBA00048679"/>
    </source>
</evidence>
<feature type="binding site" evidence="13">
    <location>
        <position position="58"/>
    </location>
    <ligand>
        <name>ATP</name>
        <dbReference type="ChEBI" id="CHEBI:30616"/>
    </ligand>
</feature>
<dbReference type="GO" id="GO:0004674">
    <property type="term" value="F:protein serine/threonine kinase activity"/>
    <property type="evidence" value="ECO:0007669"/>
    <property type="project" value="UniProtKB-KW"/>
</dbReference>
<dbReference type="Gene3D" id="3.10.20.90">
    <property type="entry name" value="Phosphatidylinositol 3-kinase Catalytic Subunit, Chain A, domain 1"/>
    <property type="match status" value="1"/>
</dbReference>
<dbReference type="InterPro" id="IPR050629">
    <property type="entry name" value="STE20/SPS1-PAK"/>
</dbReference>
<dbReference type="CDD" id="cd06610">
    <property type="entry name" value="STKc_OSR1_SPAK"/>
    <property type="match status" value="1"/>
</dbReference>
<comment type="similarity">
    <text evidence="2">Belongs to the protein kinase superfamily. STE Ser/Thr protein kinase family. STE20 subfamily.</text>
</comment>
<dbReference type="FunFam" id="3.30.200.20:FF:000114">
    <property type="entry name" value="serine/threonine-protein kinase OSR1 isoform X1"/>
    <property type="match status" value="1"/>
</dbReference>
<sequence length="494" mass="55254">MADQGESPVPVLQPQPPVTTSWPITREAYELQEVIGSGATAVVQAALCTPRQERVAIKRINLEKCQTSMDELLKEIQAMSQCHHPNIVTYYTSFVVKDELWLVMTLLSGGSMLDILKHRSKEDEKNRALEEPIIATILKEVLEGLDYLHRNGQIHRDVKAGNILLGEDGSVQIADFGVSAFLATGGDMTRNKVRKTFVGTPCWMAPEVMEQVRGYDFKADIWSFGITAIELATGSAPYHRYPPMKVLMLTLQNDPPSLETGVEDKEMLKKYGKSFRKLISMCLQKEPAKRPTAAELLKCKFIQKAKSLNVALIVVVWCLLLILQVRRVPGSSGHLHKTEDGDWEWSDDELDEGSEEGKAAVNQGRVSDITPKIKTYHYFELTIPAPFPSPEPEAGSLWPVQRNSSLLSHWDSLLLSFRNSKKELNDIRFEFTPGRDTADGVSQELYSAGLVNGLDVVIVAANLQKIVDNPTTYRVLTFKLVSLCLIDDIFFCFS</sequence>
<feature type="compositionally biased region" description="Acidic residues" evidence="14">
    <location>
        <begin position="341"/>
        <end position="354"/>
    </location>
</feature>
<dbReference type="Pfam" id="PF00069">
    <property type="entry name" value="Pkinase"/>
    <property type="match status" value="1"/>
</dbReference>
<evidence type="ECO:0000256" key="9">
    <source>
        <dbReference type="ARBA" id="ARBA00022777"/>
    </source>
</evidence>
<dbReference type="PANTHER" id="PTHR48012">
    <property type="entry name" value="STERILE20-LIKE KINASE, ISOFORM B-RELATED"/>
    <property type="match status" value="1"/>
</dbReference>
<dbReference type="InterPro" id="IPR000719">
    <property type="entry name" value="Prot_kinase_dom"/>
</dbReference>
<dbReference type="GO" id="GO:0035556">
    <property type="term" value="P:intracellular signal transduction"/>
    <property type="evidence" value="ECO:0007669"/>
    <property type="project" value="TreeGrafter"/>
</dbReference>
<reference evidence="16" key="1">
    <citation type="submission" date="2025-08" db="UniProtKB">
        <authorList>
            <consortium name="Ensembl"/>
        </authorList>
    </citation>
    <scope>IDENTIFICATION</scope>
</reference>
<dbReference type="Gene3D" id="3.30.200.20">
    <property type="entry name" value="Phosphorylase Kinase, domain 1"/>
    <property type="match status" value="1"/>
</dbReference>
<dbReference type="GO" id="GO:0005829">
    <property type="term" value="C:cytosol"/>
    <property type="evidence" value="ECO:0007669"/>
    <property type="project" value="TreeGrafter"/>
</dbReference>
<dbReference type="PROSITE" id="PS00107">
    <property type="entry name" value="PROTEIN_KINASE_ATP"/>
    <property type="match status" value="1"/>
</dbReference>
<keyword evidence="6" id="KW-0597">Phosphoprotein</keyword>
<evidence type="ECO:0000256" key="3">
    <source>
        <dbReference type="ARBA" id="ARBA00012513"/>
    </source>
</evidence>
<keyword evidence="10 13" id="KW-0067">ATP-binding</keyword>
<dbReference type="GO" id="GO:0005524">
    <property type="term" value="F:ATP binding"/>
    <property type="evidence" value="ECO:0007669"/>
    <property type="project" value="UniProtKB-UniRule"/>
</dbReference>
<evidence type="ECO:0000256" key="10">
    <source>
        <dbReference type="ARBA" id="ARBA00022840"/>
    </source>
</evidence>
<feature type="region of interest" description="Disordered" evidence="14">
    <location>
        <begin position="331"/>
        <end position="359"/>
    </location>
</feature>
<evidence type="ECO:0000256" key="13">
    <source>
        <dbReference type="PROSITE-ProRule" id="PRU10141"/>
    </source>
</evidence>
<dbReference type="Gene3D" id="1.10.510.10">
    <property type="entry name" value="Transferase(Phosphotransferase) domain 1"/>
    <property type="match status" value="1"/>
</dbReference>
<dbReference type="Proteomes" id="UP000694383">
    <property type="component" value="Unplaced"/>
</dbReference>
<comment type="subcellular location">
    <subcellularLocation>
        <location evidence="1">Cytoplasm</location>
    </subcellularLocation>
</comment>
<name>A0A8C7ZP33_9TELE</name>
<evidence type="ECO:0000256" key="14">
    <source>
        <dbReference type="SAM" id="MobiDB-lite"/>
    </source>
</evidence>
<protein>
    <recommendedName>
        <fullName evidence="3">non-specific serine/threonine protein kinase</fullName>
        <ecNumber evidence="3">2.7.11.1</ecNumber>
    </recommendedName>
</protein>
<organism evidence="16 17">
    <name type="scientific">Oryzias sinensis</name>
    <name type="common">Chinese medaka</name>
    <dbReference type="NCBI Taxonomy" id="183150"/>
    <lineage>
        <taxon>Eukaryota</taxon>
        <taxon>Metazoa</taxon>
        <taxon>Chordata</taxon>
        <taxon>Craniata</taxon>
        <taxon>Vertebrata</taxon>
        <taxon>Euteleostomi</taxon>
        <taxon>Actinopterygii</taxon>
        <taxon>Neopterygii</taxon>
        <taxon>Teleostei</taxon>
        <taxon>Neoteleostei</taxon>
        <taxon>Acanthomorphata</taxon>
        <taxon>Ovalentaria</taxon>
        <taxon>Atherinomorphae</taxon>
        <taxon>Beloniformes</taxon>
        <taxon>Adrianichthyidae</taxon>
        <taxon>Oryziinae</taxon>
        <taxon>Oryzias</taxon>
    </lineage>
</organism>
<dbReference type="PROSITE" id="PS50011">
    <property type="entry name" value="PROTEIN_KINASE_DOM"/>
    <property type="match status" value="1"/>
</dbReference>
<dbReference type="EC" id="2.7.11.1" evidence="3"/>
<comment type="catalytic activity">
    <reaction evidence="11">
        <text>L-threonyl-[protein] + ATP = O-phospho-L-threonyl-[protein] + ADP + H(+)</text>
        <dbReference type="Rhea" id="RHEA:46608"/>
        <dbReference type="Rhea" id="RHEA-COMP:11060"/>
        <dbReference type="Rhea" id="RHEA-COMP:11605"/>
        <dbReference type="ChEBI" id="CHEBI:15378"/>
        <dbReference type="ChEBI" id="CHEBI:30013"/>
        <dbReference type="ChEBI" id="CHEBI:30616"/>
        <dbReference type="ChEBI" id="CHEBI:61977"/>
        <dbReference type="ChEBI" id="CHEBI:456216"/>
        <dbReference type="EC" id="2.7.11.1"/>
    </reaction>
</comment>
<keyword evidence="4" id="KW-0963">Cytoplasm</keyword>
<evidence type="ECO:0000256" key="7">
    <source>
        <dbReference type="ARBA" id="ARBA00022679"/>
    </source>
</evidence>
<evidence type="ECO:0000256" key="8">
    <source>
        <dbReference type="ARBA" id="ARBA00022741"/>
    </source>
</evidence>
<keyword evidence="17" id="KW-1185">Reference proteome</keyword>
<dbReference type="Pfam" id="PF12202">
    <property type="entry name" value="OSR1_C"/>
    <property type="match status" value="1"/>
</dbReference>
<accession>A0A8C7ZP33</accession>
<keyword evidence="8 13" id="KW-0547">Nucleotide-binding</keyword>
<evidence type="ECO:0000313" key="17">
    <source>
        <dbReference type="Proteomes" id="UP000694383"/>
    </source>
</evidence>
<dbReference type="AlphaFoldDB" id="A0A8C7ZP33"/>